<evidence type="ECO:0000256" key="2">
    <source>
        <dbReference type="ARBA" id="ARBA00005582"/>
    </source>
</evidence>
<dbReference type="Pfam" id="PF00293">
    <property type="entry name" value="NUDIX"/>
    <property type="match status" value="1"/>
</dbReference>
<proteinExistence type="inferred from homology"/>
<evidence type="ECO:0000313" key="7">
    <source>
        <dbReference type="Proteomes" id="UP001139485"/>
    </source>
</evidence>
<dbReference type="PRINTS" id="PR00502">
    <property type="entry name" value="NUDIXFAMILY"/>
</dbReference>
<evidence type="ECO:0000313" key="6">
    <source>
        <dbReference type="EMBL" id="MCM0618838.1"/>
    </source>
</evidence>
<accession>A0A9X2D3V5</accession>
<dbReference type="PANTHER" id="PTHR43046">
    <property type="entry name" value="GDP-MANNOSE MANNOSYL HYDROLASE"/>
    <property type="match status" value="1"/>
</dbReference>
<dbReference type="InterPro" id="IPR020476">
    <property type="entry name" value="Nudix_hydrolase"/>
</dbReference>
<keyword evidence="7" id="KW-1185">Reference proteome</keyword>
<comment type="similarity">
    <text evidence="2 4">Belongs to the Nudix hydrolase family.</text>
</comment>
<dbReference type="Proteomes" id="UP001139485">
    <property type="component" value="Unassembled WGS sequence"/>
</dbReference>
<protein>
    <submittedName>
        <fullName evidence="6">NUDIX domain-containing protein</fullName>
    </submittedName>
</protein>
<dbReference type="PANTHER" id="PTHR43046:SF14">
    <property type="entry name" value="MUTT_NUDIX FAMILY PROTEIN"/>
    <property type="match status" value="1"/>
</dbReference>
<feature type="domain" description="Nudix hydrolase" evidence="5">
    <location>
        <begin position="1"/>
        <end position="126"/>
    </location>
</feature>
<dbReference type="SUPFAM" id="SSF55811">
    <property type="entry name" value="Nudix"/>
    <property type="match status" value="1"/>
</dbReference>
<dbReference type="PROSITE" id="PS00893">
    <property type="entry name" value="NUDIX_BOX"/>
    <property type="match status" value="1"/>
</dbReference>
<sequence>MPTFASVLLIDPRGWLLLQERDEHPRIDPECWGLPGGHMEPGETPLEAAVRELEEETGLVVAPELLEEVDQHDAGHGLVHTLVAGLALADEDVECHEGRQIVLVDPATVPGLRLTRSAAVLLPGFVGSARHVALTEDARRRAEDAGAVGGGRVHTAP</sequence>
<gene>
    <name evidence="6" type="ORF">M8330_00850</name>
</gene>
<comment type="cofactor">
    <cofactor evidence="1">
        <name>Mg(2+)</name>
        <dbReference type="ChEBI" id="CHEBI:18420"/>
    </cofactor>
</comment>
<dbReference type="InterPro" id="IPR020084">
    <property type="entry name" value="NUDIX_hydrolase_CS"/>
</dbReference>
<evidence type="ECO:0000259" key="5">
    <source>
        <dbReference type="PROSITE" id="PS51462"/>
    </source>
</evidence>
<dbReference type="AlphaFoldDB" id="A0A9X2D3V5"/>
<name>A0A9X2D3V5_9ACTN</name>
<dbReference type="InterPro" id="IPR000086">
    <property type="entry name" value="NUDIX_hydrolase_dom"/>
</dbReference>
<organism evidence="6 7">
    <name type="scientific">Nocardioides bruguierae</name>
    <dbReference type="NCBI Taxonomy" id="2945102"/>
    <lineage>
        <taxon>Bacteria</taxon>
        <taxon>Bacillati</taxon>
        <taxon>Actinomycetota</taxon>
        <taxon>Actinomycetes</taxon>
        <taxon>Propionibacteriales</taxon>
        <taxon>Nocardioidaceae</taxon>
        <taxon>Nocardioides</taxon>
    </lineage>
</organism>
<evidence type="ECO:0000256" key="4">
    <source>
        <dbReference type="RuleBase" id="RU003476"/>
    </source>
</evidence>
<evidence type="ECO:0000256" key="3">
    <source>
        <dbReference type="ARBA" id="ARBA00022801"/>
    </source>
</evidence>
<dbReference type="Gene3D" id="3.90.79.10">
    <property type="entry name" value="Nucleoside Triphosphate Pyrophosphohydrolase"/>
    <property type="match status" value="1"/>
</dbReference>
<comment type="caution">
    <text evidence="6">The sequence shown here is derived from an EMBL/GenBank/DDBJ whole genome shotgun (WGS) entry which is preliminary data.</text>
</comment>
<dbReference type="GO" id="GO:0016787">
    <property type="term" value="F:hydrolase activity"/>
    <property type="evidence" value="ECO:0007669"/>
    <property type="project" value="UniProtKB-KW"/>
</dbReference>
<reference evidence="6" key="1">
    <citation type="submission" date="2022-05" db="EMBL/GenBank/DDBJ databases">
        <authorList>
            <person name="Tuo L."/>
        </authorList>
    </citation>
    <scope>NUCLEOTIDE SEQUENCE</scope>
    <source>
        <strain evidence="6">BSK12Z-4</strain>
    </source>
</reference>
<dbReference type="InterPro" id="IPR015797">
    <property type="entry name" value="NUDIX_hydrolase-like_dom_sf"/>
</dbReference>
<dbReference type="RefSeq" id="WP_250825796.1">
    <property type="nucleotide sequence ID" value="NZ_JAMOIL010000001.1"/>
</dbReference>
<dbReference type="EMBL" id="JAMOIL010000001">
    <property type="protein sequence ID" value="MCM0618838.1"/>
    <property type="molecule type" value="Genomic_DNA"/>
</dbReference>
<evidence type="ECO:0000256" key="1">
    <source>
        <dbReference type="ARBA" id="ARBA00001946"/>
    </source>
</evidence>
<keyword evidence="3 4" id="KW-0378">Hydrolase</keyword>
<dbReference type="PROSITE" id="PS51462">
    <property type="entry name" value="NUDIX"/>
    <property type="match status" value="1"/>
</dbReference>